<gene>
    <name evidence="1" type="ORF">Pla144_49290</name>
</gene>
<sequence>MFASLFVLVNHAGYHDLKAIVYETSETHIISQSVVSRWLLFQMPPCVCKISMQLHTFSHAPSVPFARRL</sequence>
<keyword evidence="2" id="KW-1185">Reference proteome</keyword>
<name>A0A5C6C9D5_9BACT</name>
<proteinExistence type="predicted"/>
<organism evidence="1 2">
    <name type="scientific">Bythopirellula polymerisocia</name>
    <dbReference type="NCBI Taxonomy" id="2528003"/>
    <lineage>
        <taxon>Bacteria</taxon>
        <taxon>Pseudomonadati</taxon>
        <taxon>Planctomycetota</taxon>
        <taxon>Planctomycetia</taxon>
        <taxon>Pirellulales</taxon>
        <taxon>Lacipirellulaceae</taxon>
        <taxon>Bythopirellula</taxon>
    </lineage>
</organism>
<dbReference type="Proteomes" id="UP000318437">
    <property type="component" value="Unassembled WGS sequence"/>
</dbReference>
<comment type="caution">
    <text evidence="1">The sequence shown here is derived from an EMBL/GenBank/DDBJ whole genome shotgun (WGS) entry which is preliminary data.</text>
</comment>
<dbReference type="AlphaFoldDB" id="A0A5C6C9D5"/>
<evidence type="ECO:0000313" key="1">
    <source>
        <dbReference type="EMBL" id="TWU20762.1"/>
    </source>
</evidence>
<evidence type="ECO:0000313" key="2">
    <source>
        <dbReference type="Proteomes" id="UP000318437"/>
    </source>
</evidence>
<accession>A0A5C6C9D5</accession>
<dbReference type="EMBL" id="SJPS01000014">
    <property type="protein sequence ID" value="TWU20762.1"/>
    <property type="molecule type" value="Genomic_DNA"/>
</dbReference>
<reference evidence="1 2" key="1">
    <citation type="submission" date="2019-02" db="EMBL/GenBank/DDBJ databases">
        <title>Deep-cultivation of Planctomycetes and their phenomic and genomic characterization uncovers novel biology.</title>
        <authorList>
            <person name="Wiegand S."/>
            <person name="Jogler M."/>
            <person name="Boedeker C."/>
            <person name="Pinto D."/>
            <person name="Vollmers J."/>
            <person name="Rivas-Marin E."/>
            <person name="Kohn T."/>
            <person name="Peeters S.H."/>
            <person name="Heuer A."/>
            <person name="Rast P."/>
            <person name="Oberbeckmann S."/>
            <person name="Bunk B."/>
            <person name="Jeske O."/>
            <person name="Meyerdierks A."/>
            <person name="Storesund J.E."/>
            <person name="Kallscheuer N."/>
            <person name="Luecker S."/>
            <person name="Lage O.M."/>
            <person name="Pohl T."/>
            <person name="Merkel B.J."/>
            <person name="Hornburger P."/>
            <person name="Mueller R.-W."/>
            <person name="Bruemmer F."/>
            <person name="Labrenz M."/>
            <person name="Spormann A.M."/>
            <person name="Op Den Camp H."/>
            <person name="Overmann J."/>
            <person name="Amann R."/>
            <person name="Jetten M.S.M."/>
            <person name="Mascher T."/>
            <person name="Medema M.H."/>
            <person name="Devos D.P."/>
            <person name="Kaster A.-K."/>
            <person name="Ovreas L."/>
            <person name="Rohde M."/>
            <person name="Galperin M.Y."/>
            <person name="Jogler C."/>
        </authorList>
    </citation>
    <scope>NUCLEOTIDE SEQUENCE [LARGE SCALE GENOMIC DNA]</scope>
    <source>
        <strain evidence="1 2">Pla144</strain>
    </source>
</reference>
<protein>
    <submittedName>
        <fullName evidence="1">Uncharacterized protein</fullName>
    </submittedName>
</protein>